<evidence type="ECO:0000256" key="1">
    <source>
        <dbReference type="SAM" id="MobiDB-lite"/>
    </source>
</evidence>
<protein>
    <recommendedName>
        <fullName evidence="4">TraB family protein</fullName>
    </recommendedName>
</protein>
<keyword evidence="3" id="KW-1185">Reference proteome</keyword>
<accession>A0ABD5NBN4</accession>
<dbReference type="RefSeq" id="WP_232572387.1">
    <property type="nucleotide sequence ID" value="NZ_CP089466.1"/>
</dbReference>
<dbReference type="Proteomes" id="UP001595660">
    <property type="component" value="Unassembled WGS sequence"/>
</dbReference>
<reference evidence="2 3" key="1">
    <citation type="journal article" date="2019" name="Int. J. Syst. Evol. Microbiol.">
        <title>The Global Catalogue of Microorganisms (GCM) 10K type strain sequencing project: providing services to taxonomists for standard genome sequencing and annotation.</title>
        <authorList>
            <consortium name="The Broad Institute Genomics Platform"/>
            <consortium name="The Broad Institute Genome Sequencing Center for Infectious Disease"/>
            <person name="Wu L."/>
            <person name="Ma J."/>
        </authorList>
    </citation>
    <scope>NUCLEOTIDE SEQUENCE [LARGE SCALE GENOMIC DNA]</scope>
    <source>
        <strain evidence="2 3">CGMCC 1.12562</strain>
    </source>
</reference>
<dbReference type="InterPro" id="IPR046345">
    <property type="entry name" value="TraB_PrgY-like"/>
</dbReference>
<dbReference type="EMBL" id="JBHRWN010000002">
    <property type="protein sequence ID" value="MFC3476464.1"/>
    <property type="molecule type" value="Genomic_DNA"/>
</dbReference>
<evidence type="ECO:0008006" key="4">
    <source>
        <dbReference type="Google" id="ProtNLM"/>
    </source>
</evidence>
<feature type="region of interest" description="Disordered" evidence="1">
    <location>
        <begin position="1"/>
        <end position="27"/>
    </location>
</feature>
<name>A0ABD5NBN4_9EURY</name>
<feature type="region of interest" description="Disordered" evidence="1">
    <location>
        <begin position="180"/>
        <end position="205"/>
    </location>
</feature>
<evidence type="ECO:0000313" key="2">
    <source>
        <dbReference type="EMBL" id="MFC3476464.1"/>
    </source>
</evidence>
<dbReference type="PANTHER" id="PTHR21530:SF0">
    <property type="entry name" value="TRAB FAMILY PROTEIN"/>
    <property type="match status" value="1"/>
</dbReference>
<dbReference type="PANTHER" id="PTHR21530">
    <property type="entry name" value="PHEROMONE SHUTDOWN PROTEIN"/>
    <property type="match status" value="1"/>
</dbReference>
<sequence>MADREADGDETESGAVERTAAVTRHDDPRVSGEYVRVVEAGDGEPVVLVGVVHDHPASVHRAEAVVDALAPDVVALETPDALVSLFEQYAADDGEDAGGELSAAVRAAETDASVVGVDVPGRRALGTLASTLRDADASLRTVARTLHGFGRLAVHTARGRLQAAGVPADWVGAVEHTQEYDCPSDATPTEQASHESGHVRRSTTLLRAFEPPAATRLLDAARERYMAGRLADLRADSLVVAVVGFSHLDGVEAGLAGDA</sequence>
<dbReference type="AlphaFoldDB" id="A0ABD5NBN4"/>
<organism evidence="2 3">
    <name type="scientific">Halobacterium litoreum</name>
    <dbReference type="NCBI Taxonomy" id="2039234"/>
    <lineage>
        <taxon>Archaea</taxon>
        <taxon>Methanobacteriati</taxon>
        <taxon>Methanobacteriota</taxon>
        <taxon>Stenosarchaea group</taxon>
        <taxon>Halobacteria</taxon>
        <taxon>Halobacteriales</taxon>
        <taxon>Halobacteriaceae</taxon>
        <taxon>Halobacterium</taxon>
    </lineage>
</organism>
<feature type="compositionally biased region" description="Acidic residues" evidence="1">
    <location>
        <begin position="1"/>
        <end position="12"/>
    </location>
</feature>
<proteinExistence type="predicted"/>
<comment type="caution">
    <text evidence="2">The sequence shown here is derived from an EMBL/GenBank/DDBJ whole genome shotgun (WGS) entry which is preliminary data.</text>
</comment>
<gene>
    <name evidence="2" type="ORF">ACFOKC_01860</name>
</gene>
<evidence type="ECO:0000313" key="3">
    <source>
        <dbReference type="Proteomes" id="UP001595660"/>
    </source>
</evidence>
<dbReference type="GeneID" id="69117628"/>